<dbReference type="Gene3D" id="3.40.50.2300">
    <property type="match status" value="1"/>
</dbReference>
<sequence length="145" mass="16031">MKKRVLILDDDVDILQICTIVLRKKGYDVQTLNSSNQVVSQAALYHPDVILMDNWIPGPGGIEATRLLKLDPETLDIPVIFFSANSNITELAREAQADYFLQKPFDIATLEAIVQMAVKKDVGSPKQQPDVQPSPPSPSTPHPAR</sequence>
<name>A0A8J2UC39_9BACT</name>
<dbReference type="InterPro" id="IPR001789">
    <property type="entry name" value="Sig_transdc_resp-reg_receiver"/>
</dbReference>
<dbReference type="GO" id="GO:0000160">
    <property type="term" value="P:phosphorelay signal transduction system"/>
    <property type="evidence" value="ECO:0007669"/>
    <property type="project" value="InterPro"/>
</dbReference>
<gene>
    <name evidence="5" type="ORF">GCM10011511_16810</name>
</gene>
<dbReference type="InterPro" id="IPR011006">
    <property type="entry name" value="CheY-like_superfamily"/>
</dbReference>
<dbReference type="PROSITE" id="PS50110">
    <property type="entry name" value="RESPONSE_REGULATORY"/>
    <property type="match status" value="1"/>
</dbReference>
<organism evidence="5 6">
    <name type="scientific">Puia dinghuensis</name>
    <dbReference type="NCBI Taxonomy" id="1792502"/>
    <lineage>
        <taxon>Bacteria</taxon>
        <taxon>Pseudomonadati</taxon>
        <taxon>Bacteroidota</taxon>
        <taxon>Chitinophagia</taxon>
        <taxon>Chitinophagales</taxon>
        <taxon>Chitinophagaceae</taxon>
        <taxon>Puia</taxon>
    </lineage>
</organism>
<dbReference type="PANTHER" id="PTHR44591">
    <property type="entry name" value="STRESS RESPONSE REGULATOR PROTEIN 1"/>
    <property type="match status" value="1"/>
</dbReference>
<evidence type="ECO:0000313" key="6">
    <source>
        <dbReference type="Proteomes" id="UP000607559"/>
    </source>
</evidence>
<comment type="caution">
    <text evidence="5">The sequence shown here is derived from an EMBL/GenBank/DDBJ whole genome shotgun (WGS) entry which is preliminary data.</text>
</comment>
<feature type="region of interest" description="Disordered" evidence="3">
    <location>
        <begin position="121"/>
        <end position="145"/>
    </location>
</feature>
<dbReference type="SMART" id="SM00448">
    <property type="entry name" value="REC"/>
    <property type="match status" value="1"/>
</dbReference>
<reference evidence="5" key="2">
    <citation type="submission" date="2020-09" db="EMBL/GenBank/DDBJ databases">
        <authorList>
            <person name="Sun Q."/>
            <person name="Zhou Y."/>
        </authorList>
    </citation>
    <scope>NUCLEOTIDE SEQUENCE</scope>
    <source>
        <strain evidence="5">CGMCC 1.15448</strain>
    </source>
</reference>
<evidence type="ECO:0000256" key="3">
    <source>
        <dbReference type="SAM" id="MobiDB-lite"/>
    </source>
</evidence>
<dbReference type="RefSeq" id="WP_188930577.1">
    <property type="nucleotide sequence ID" value="NZ_BMJC01000002.1"/>
</dbReference>
<reference evidence="5" key="1">
    <citation type="journal article" date="2014" name="Int. J. Syst. Evol. Microbiol.">
        <title>Complete genome sequence of Corynebacterium casei LMG S-19264T (=DSM 44701T), isolated from a smear-ripened cheese.</title>
        <authorList>
            <consortium name="US DOE Joint Genome Institute (JGI-PGF)"/>
            <person name="Walter F."/>
            <person name="Albersmeier A."/>
            <person name="Kalinowski J."/>
            <person name="Ruckert C."/>
        </authorList>
    </citation>
    <scope>NUCLEOTIDE SEQUENCE</scope>
    <source>
        <strain evidence="5">CGMCC 1.15448</strain>
    </source>
</reference>
<dbReference type="PANTHER" id="PTHR44591:SF3">
    <property type="entry name" value="RESPONSE REGULATORY DOMAIN-CONTAINING PROTEIN"/>
    <property type="match status" value="1"/>
</dbReference>
<feature type="domain" description="Response regulatory" evidence="4">
    <location>
        <begin position="4"/>
        <end position="118"/>
    </location>
</feature>
<proteinExistence type="predicted"/>
<evidence type="ECO:0000256" key="1">
    <source>
        <dbReference type="ARBA" id="ARBA00022553"/>
    </source>
</evidence>
<evidence type="ECO:0000313" key="5">
    <source>
        <dbReference type="EMBL" id="GGA94134.1"/>
    </source>
</evidence>
<evidence type="ECO:0000256" key="2">
    <source>
        <dbReference type="PROSITE-ProRule" id="PRU00169"/>
    </source>
</evidence>
<feature type="modified residue" description="4-aspartylphosphate" evidence="2">
    <location>
        <position position="53"/>
    </location>
</feature>
<evidence type="ECO:0000259" key="4">
    <source>
        <dbReference type="PROSITE" id="PS50110"/>
    </source>
</evidence>
<protein>
    <submittedName>
        <fullName evidence="5">Response regulator</fullName>
    </submittedName>
</protein>
<dbReference type="AlphaFoldDB" id="A0A8J2UC39"/>
<keyword evidence="6" id="KW-1185">Reference proteome</keyword>
<keyword evidence="1 2" id="KW-0597">Phosphoprotein</keyword>
<dbReference type="Proteomes" id="UP000607559">
    <property type="component" value="Unassembled WGS sequence"/>
</dbReference>
<accession>A0A8J2UC39</accession>
<feature type="compositionally biased region" description="Pro residues" evidence="3">
    <location>
        <begin position="132"/>
        <end position="145"/>
    </location>
</feature>
<dbReference type="SUPFAM" id="SSF52172">
    <property type="entry name" value="CheY-like"/>
    <property type="match status" value="1"/>
</dbReference>
<dbReference type="EMBL" id="BMJC01000002">
    <property type="protein sequence ID" value="GGA94134.1"/>
    <property type="molecule type" value="Genomic_DNA"/>
</dbReference>
<dbReference type="Pfam" id="PF00072">
    <property type="entry name" value="Response_reg"/>
    <property type="match status" value="1"/>
</dbReference>
<dbReference type="InterPro" id="IPR050595">
    <property type="entry name" value="Bact_response_regulator"/>
</dbReference>